<feature type="compositionally biased region" description="Basic and acidic residues" evidence="1">
    <location>
        <begin position="50"/>
        <end position="64"/>
    </location>
</feature>
<keyword evidence="3" id="KW-1185">Reference proteome</keyword>
<dbReference type="KEGG" id="vg:80536776"/>
<dbReference type="EMBL" id="MT153372">
    <property type="protein sequence ID" value="QMP82141.1"/>
    <property type="molecule type" value="Viral_cRNA"/>
</dbReference>
<evidence type="ECO:0000313" key="2">
    <source>
        <dbReference type="EMBL" id="QMP82141.1"/>
    </source>
</evidence>
<name>A0A7D7F2U7_9RHAB</name>
<accession>A0A7D7F2U7</accession>
<dbReference type="Proteomes" id="UP000676239">
    <property type="component" value="Segment"/>
</dbReference>
<dbReference type="GeneID" id="80536776"/>
<organism evidence="2 3">
    <name type="scientific">hymenopteran rhabdo-related virus 109</name>
    <dbReference type="NCBI Taxonomy" id="2847803"/>
    <lineage>
        <taxon>Viruses</taxon>
        <taxon>Riboviria</taxon>
        <taxon>Orthornavirae</taxon>
        <taxon>Negarnaviricota</taxon>
        <taxon>Haploviricotina</taxon>
        <taxon>Monjiviricetes</taxon>
        <taxon>Mononegavirales</taxon>
        <taxon>Rhabdoviridae</taxon>
        <taxon>Deltarhabdovirinae</taxon>
        <taxon>Alphahymrhavirus</taxon>
        <taxon>Alphahymrhavirus hirtum</taxon>
    </lineage>
</organism>
<protein>
    <submittedName>
        <fullName evidence="2">Uncharacterized protein</fullName>
    </submittedName>
</protein>
<proteinExistence type="predicted"/>
<evidence type="ECO:0000313" key="3">
    <source>
        <dbReference type="Proteomes" id="UP000676239"/>
    </source>
</evidence>
<sequence length="401" mass="44531">MQSGNGLRKSKENYTVNFGHIMSRVAVPEALEDMMKESLDRMPEVPYHEFLEGDTPEKEERPPEGSEVPLDPPCDQGIGAVGQNTGITQMGSNSYRTLVNDSGYLDLPSGTALARLLATVENSTDPYEAEFWRAYSPTLISWQMEREFSLIEMVLKHSLRGAEAICIFIQGVTAGMQRSKAKEGHKLIENLSLMVEQLAVETRTMKEEKIAHQQQISAFVKQVNQASTNINNAMKAAEDHQLRLVQMETIHYVPPQASAKISRAQTAFSSTQITETSDASEDDMLQDETRIPVPLISEEGTYVANGITVRINKGVLTTVIAHRPGLAPLQKAVGMPAPAAYVLFNKELAGLEELGTLNPAWADFLRGPEPNKGKMLLGFIQDMKSQEFQWKKMFNSDSRKD</sequence>
<evidence type="ECO:0000256" key="1">
    <source>
        <dbReference type="SAM" id="MobiDB-lite"/>
    </source>
</evidence>
<reference evidence="2" key="1">
    <citation type="journal article" date="2019" name="PLoS Pathog.">
        <title>Re-assessing the diversity of negative strand RNA viruses in insects.</title>
        <authorList>
            <person name="Kafer S."/>
            <person name="Paraskevopoulou S."/>
            <person name="Zirkel F."/>
            <person name="Wieseke N."/>
            <person name="Donath A."/>
            <person name="Petersen M."/>
            <person name="Jones T.C."/>
            <person name="Liu S."/>
            <person name="Zhou X."/>
            <person name="Middendorf M."/>
            <person name="Junglen S."/>
            <person name="Misof B."/>
            <person name="Drosten C."/>
        </authorList>
    </citation>
    <scope>NUCLEOTIDE SEQUENCE</scope>
    <source>
        <strain evidence="2">OKIAV109</strain>
    </source>
</reference>
<feature type="region of interest" description="Disordered" evidence="1">
    <location>
        <begin position="50"/>
        <end position="72"/>
    </location>
</feature>
<dbReference type="RefSeq" id="YP_010798548.1">
    <property type="nucleotide sequence ID" value="NC_076487.1"/>
</dbReference>
<reference evidence="2" key="2">
    <citation type="submission" date="2020-03" db="EMBL/GenBank/DDBJ databases">
        <authorList>
            <person name="Kafer S."/>
            <person name="Paraskevopoulou S."/>
            <person name="Zirkel F."/>
            <person name="Wieseke N."/>
            <person name="Donath A."/>
            <person name="Petersen M."/>
            <person name="Jones T.C."/>
            <person name="Liu S."/>
            <person name="Zhou X."/>
            <person name="Middendorf M."/>
            <person name="Junglen S."/>
            <person name="Misof B."/>
            <person name="Drosten C."/>
        </authorList>
    </citation>
    <scope>NUCLEOTIDE SEQUENCE</scope>
    <source>
        <strain evidence="2">OKIAV109</strain>
    </source>
</reference>